<evidence type="ECO:0000259" key="6">
    <source>
        <dbReference type="Pfam" id="PF03275"/>
    </source>
</evidence>
<accession>A0ABY1ADV0</accession>
<comment type="cofactor">
    <cofactor evidence="1">
        <name>FAD</name>
        <dbReference type="ChEBI" id="CHEBI:57692"/>
    </cofactor>
</comment>
<gene>
    <name evidence="7" type="ORF">SAMN05216431_11516</name>
</gene>
<dbReference type="EMBL" id="FOCC01000015">
    <property type="protein sequence ID" value="SEM94426.1"/>
    <property type="molecule type" value="Genomic_DNA"/>
</dbReference>
<dbReference type="PANTHER" id="PTHR21197:SF0">
    <property type="entry name" value="UDP-GALACTOPYRANOSE MUTASE"/>
    <property type="match status" value="1"/>
</dbReference>
<keyword evidence="5" id="KW-0413">Isomerase</keyword>
<dbReference type="Pfam" id="PF13450">
    <property type="entry name" value="NAD_binding_8"/>
    <property type="match status" value="1"/>
</dbReference>
<evidence type="ECO:0000256" key="5">
    <source>
        <dbReference type="ARBA" id="ARBA00023235"/>
    </source>
</evidence>
<organism evidence="7 8">
    <name type="scientific">Ligilactobacillus ruminis</name>
    <dbReference type="NCBI Taxonomy" id="1623"/>
    <lineage>
        <taxon>Bacteria</taxon>
        <taxon>Bacillati</taxon>
        <taxon>Bacillota</taxon>
        <taxon>Bacilli</taxon>
        <taxon>Lactobacillales</taxon>
        <taxon>Lactobacillaceae</taxon>
        <taxon>Ligilactobacillus</taxon>
    </lineage>
</organism>
<dbReference type="Gene3D" id="3.40.50.720">
    <property type="entry name" value="NAD(P)-binding Rossmann-like Domain"/>
    <property type="match status" value="3"/>
</dbReference>
<keyword evidence="4" id="KW-0274">FAD</keyword>
<feature type="domain" description="UDP-galactopyranose mutase C-terminal" evidence="6">
    <location>
        <begin position="153"/>
        <end position="360"/>
    </location>
</feature>
<comment type="caution">
    <text evidence="7">The sequence shown here is derived from an EMBL/GenBank/DDBJ whole genome shotgun (WGS) entry which is preliminary data.</text>
</comment>
<dbReference type="NCBIfam" id="TIGR00031">
    <property type="entry name" value="UDP-GALP_mutase"/>
    <property type="match status" value="1"/>
</dbReference>
<keyword evidence="3" id="KW-0285">Flavoprotein</keyword>
<dbReference type="InterPro" id="IPR015899">
    <property type="entry name" value="UDP-GalPyranose_mutase_C"/>
</dbReference>
<dbReference type="PANTHER" id="PTHR21197">
    <property type="entry name" value="UDP-GALACTOPYRANOSE MUTASE"/>
    <property type="match status" value="1"/>
</dbReference>
<comment type="similarity">
    <text evidence="2">Belongs to the UDP-galactopyranose/dTDP-fucopyranose mutase family.</text>
</comment>
<name>A0ABY1ADV0_9LACO</name>
<dbReference type="SUPFAM" id="SSF51971">
    <property type="entry name" value="Nucleotide-binding domain"/>
    <property type="match status" value="1"/>
</dbReference>
<proteinExistence type="inferred from homology"/>
<dbReference type="SUPFAM" id="SSF54373">
    <property type="entry name" value="FAD-linked reductases, C-terminal domain"/>
    <property type="match status" value="1"/>
</dbReference>
<evidence type="ECO:0000256" key="4">
    <source>
        <dbReference type="ARBA" id="ARBA00022827"/>
    </source>
</evidence>
<evidence type="ECO:0000256" key="1">
    <source>
        <dbReference type="ARBA" id="ARBA00001974"/>
    </source>
</evidence>
<sequence length="383" mass="44381">MDFLVIGAGLSGGVIARQLAEQGHQVTIWEKRKQVGGNMYDYRDQYGILVHKYGPHTFHTKEKALYDYMCRFENWEPYQLTCGAFIEGKFTPTPFNFQTIDDYYEPQKAQTLKEHLKEYFKGKTQVTVVEVLAAKDDLIKEYGQFLFDQDYSLYTAKQWGISAQAVDPSILKRVPLRLSYQEGYFDDSYQVMPKHSYTTFFQNLLQHPNINVKLGIDALDHLEISQDKVLLDGKATDKIMIYTGALDELFKQSLGPLPYRSLKFVWKHEARSSLQPYPVTAYPKAPGYTRITEYNKLPLQKTLGTTYAVEYPLLYQPGTVQEPYYPLLTKDSIKKAQSYQARALKLQNFYFCGRLADFKYYNMDQALKRALDLACKIGRELDE</sequence>
<evidence type="ECO:0000256" key="3">
    <source>
        <dbReference type="ARBA" id="ARBA00022630"/>
    </source>
</evidence>
<dbReference type="InterPro" id="IPR004379">
    <property type="entry name" value="UDP-GALP_mutase"/>
</dbReference>
<dbReference type="Pfam" id="PF03275">
    <property type="entry name" value="GLF"/>
    <property type="match status" value="1"/>
</dbReference>
<reference evidence="7 8" key="1">
    <citation type="submission" date="2016-10" db="EMBL/GenBank/DDBJ databases">
        <authorList>
            <person name="Varghese N."/>
            <person name="Submissions S."/>
        </authorList>
    </citation>
    <scope>NUCLEOTIDE SEQUENCE [LARGE SCALE GENOMIC DNA]</scope>
    <source>
        <strain evidence="7 8">WC1T17</strain>
    </source>
</reference>
<dbReference type="Proteomes" id="UP000182089">
    <property type="component" value="Unassembled WGS sequence"/>
</dbReference>
<evidence type="ECO:0000313" key="7">
    <source>
        <dbReference type="EMBL" id="SEM94426.1"/>
    </source>
</evidence>
<evidence type="ECO:0000313" key="8">
    <source>
        <dbReference type="Proteomes" id="UP000182089"/>
    </source>
</evidence>
<evidence type="ECO:0000256" key="2">
    <source>
        <dbReference type="ARBA" id="ARBA00009321"/>
    </source>
</evidence>
<protein>
    <submittedName>
        <fullName evidence="7">UDP-galactopyranose mutase</fullName>
    </submittedName>
</protein>